<name>A0A1I2BIM1_9BURK</name>
<protein>
    <submittedName>
        <fullName evidence="1">4-oxalocrotonate tautomerase</fullName>
    </submittedName>
</protein>
<accession>A0A1I2BIM1</accession>
<dbReference type="OrthoDB" id="8561934at2"/>
<evidence type="ECO:0000313" key="1">
    <source>
        <dbReference type="EMBL" id="SFE56044.1"/>
    </source>
</evidence>
<dbReference type="InterPro" id="IPR014347">
    <property type="entry name" value="Tautomerase/MIF_sf"/>
</dbReference>
<sequence length="132" mass="14333">MPHIVIHLSGEPDAALARRAAAAVAEVTQRVLSKQLPVIATSVQFIPAAHWFVGGTSLAELGQSAFHLDISITDETNTKSEKALYLRDIHAAFAALLPRLHEVSYVHLIDARAAAYGYGGRTQEWRHQQAGV</sequence>
<reference evidence="2" key="1">
    <citation type="submission" date="2016-10" db="EMBL/GenBank/DDBJ databases">
        <authorList>
            <person name="Varghese N."/>
            <person name="Submissions S."/>
        </authorList>
    </citation>
    <scope>NUCLEOTIDE SEQUENCE [LARGE SCALE GENOMIC DNA]</scope>
    <source>
        <strain evidence="2">DSM 27981</strain>
    </source>
</reference>
<proteinExistence type="predicted"/>
<gene>
    <name evidence="1" type="ORF">SAMN04489711_10319</name>
</gene>
<dbReference type="STRING" id="1177982.SAMN04489711_10319"/>
<dbReference type="RefSeq" id="WP_092938207.1">
    <property type="nucleotide sequence ID" value="NZ_FONX01000003.1"/>
</dbReference>
<evidence type="ECO:0000313" key="2">
    <source>
        <dbReference type="Proteomes" id="UP000199119"/>
    </source>
</evidence>
<dbReference type="Gene3D" id="3.30.429.10">
    <property type="entry name" value="Macrophage Migration Inhibitory Factor"/>
    <property type="match status" value="1"/>
</dbReference>
<organism evidence="1 2">
    <name type="scientific">Paracidovorax wautersii</name>
    <dbReference type="NCBI Taxonomy" id="1177982"/>
    <lineage>
        <taxon>Bacteria</taxon>
        <taxon>Pseudomonadati</taxon>
        <taxon>Pseudomonadota</taxon>
        <taxon>Betaproteobacteria</taxon>
        <taxon>Burkholderiales</taxon>
        <taxon>Comamonadaceae</taxon>
        <taxon>Paracidovorax</taxon>
    </lineage>
</organism>
<dbReference type="EMBL" id="FONX01000003">
    <property type="protein sequence ID" value="SFE56044.1"/>
    <property type="molecule type" value="Genomic_DNA"/>
</dbReference>
<keyword evidence="2" id="KW-1185">Reference proteome</keyword>
<dbReference type="AlphaFoldDB" id="A0A1I2BIM1"/>
<dbReference type="SUPFAM" id="SSF55331">
    <property type="entry name" value="Tautomerase/MIF"/>
    <property type="match status" value="1"/>
</dbReference>
<dbReference type="Proteomes" id="UP000199119">
    <property type="component" value="Unassembled WGS sequence"/>
</dbReference>